<sequence>MVLITIGLCVVFCLVLIGGVIWTVYKEEKDVKGTVVKKDEKLNDSVIIEIVRECLSDEGTEVKGIHSDCCNFKYLGYELRTTILDLSLDNTFIVQFKHADGSKYESNFMSIYASKEELKSKLLKDVRRMLKQVKEHKEDFNLFVDIKNNFKDLIVDEEEDKLFLEYNHIPITIRDFTRMFDSMEEVKVYHGDRLIKTNILSHGIYPYSMNEEYFDSYNERINSLGEVKPALEEIESKLLYDLSNFTDAFRSMMNVRINGFTLDMNSLVVKEDYTMKFEYFNEFNTYYFEVKPFHKQYSYNKNDLDIRHGSFTEYRSLLHIVKRILEESKSMVPFDTEERPSMVFNNTTGQLEVDNKKYLTY</sequence>
<gene>
    <name evidence="1" type="ORF">phiSABS2_187</name>
</gene>
<evidence type="ECO:0000313" key="2">
    <source>
        <dbReference type="Proteomes" id="UP000244603"/>
    </source>
</evidence>
<dbReference type="Proteomes" id="UP000244603">
    <property type="component" value="Segment"/>
</dbReference>
<accession>A0A2R3ZXZ0</accession>
<organism evidence="1 2">
    <name type="scientific">Staphylococcus phage phiSA_BS2</name>
    <dbReference type="NCBI Taxonomy" id="2126724"/>
    <lineage>
        <taxon>Viruses</taxon>
        <taxon>Duplodnaviria</taxon>
        <taxon>Heunggongvirae</taxon>
        <taxon>Uroviricota</taxon>
        <taxon>Caudoviricetes</taxon>
        <taxon>Herelleviridae</taxon>
        <taxon>Twortvirinae</taxon>
        <taxon>Baoshanvirus</taxon>
        <taxon>Baoshanvirus BS2</taxon>
    </lineage>
</organism>
<proteinExistence type="predicted"/>
<protein>
    <submittedName>
        <fullName evidence="1">Uncharacterized protein</fullName>
    </submittedName>
</protein>
<keyword evidence="2" id="KW-1185">Reference proteome</keyword>
<name>A0A2R3ZXZ0_9CAUD</name>
<evidence type="ECO:0000313" key="1">
    <source>
        <dbReference type="EMBL" id="AVR55631.1"/>
    </source>
</evidence>
<reference evidence="1 2" key="1">
    <citation type="submission" date="2018-03" db="EMBL/GenBank/DDBJ databases">
        <title>Isolation,the biological characteristics and genomics of two new strains of lysate Staphylococcus aureus phage.</title>
        <authorList>
            <person name="Jin X."/>
            <person name="Zhang C."/>
            <person name="Wang X."/>
            <person name="Zhong J."/>
        </authorList>
    </citation>
    <scope>NUCLEOTIDE SEQUENCE [LARGE SCALE GENOMIC DNA]</scope>
</reference>
<dbReference type="EMBL" id="MH028956">
    <property type="protein sequence ID" value="AVR55631.1"/>
    <property type="molecule type" value="Genomic_DNA"/>
</dbReference>